<dbReference type="OrthoDB" id="9862145at2"/>
<dbReference type="Proteomes" id="UP000321899">
    <property type="component" value="Unassembled WGS sequence"/>
</dbReference>
<evidence type="ECO:0000313" key="2">
    <source>
        <dbReference type="Proteomes" id="UP000321899"/>
    </source>
</evidence>
<proteinExistence type="predicted"/>
<accession>A0A5S5MCH1</accession>
<keyword evidence="2" id="KW-1185">Reference proteome</keyword>
<name>A0A5S5MCH1_9BACT</name>
<gene>
    <name evidence="1" type="ORF">FIM25_15150</name>
</gene>
<protein>
    <submittedName>
        <fullName evidence="1">Uncharacterized protein</fullName>
    </submittedName>
</protein>
<dbReference type="EMBL" id="VDMB01000030">
    <property type="protein sequence ID" value="TYT73426.1"/>
    <property type="molecule type" value="Genomic_DNA"/>
</dbReference>
<organism evidence="1 2">
    <name type="scientific">Desulfobotulus mexicanus</name>
    <dbReference type="NCBI Taxonomy" id="2586642"/>
    <lineage>
        <taxon>Bacteria</taxon>
        <taxon>Pseudomonadati</taxon>
        <taxon>Thermodesulfobacteriota</taxon>
        <taxon>Desulfobacteria</taxon>
        <taxon>Desulfobacterales</taxon>
        <taxon>Desulfobacteraceae</taxon>
        <taxon>Desulfobotulus</taxon>
    </lineage>
</organism>
<dbReference type="AlphaFoldDB" id="A0A5S5MCH1"/>
<reference evidence="1 2" key="1">
    <citation type="submission" date="2019-06" db="EMBL/GenBank/DDBJ databases">
        <title>Desulfobotulus mexicanus sp. nov., a novel sulfate-reducing bacterium isolated from the sediment of an alkaline crater lake in Mexico.</title>
        <authorList>
            <person name="Hirschler-Rea A."/>
        </authorList>
    </citation>
    <scope>NUCLEOTIDE SEQUENCE [LARGE SCALE GENOMIC DNA]</scope>
    <source>
        <strain evidence="1 2">PAR22N</strain>
    </source>
</reference>
<comment type="caution">
    <text evidence="1">The sequence shown here is derived from an EMBL/GenBank/DDBJ whole genome shotgun (WGS) entry which is preliminary data.</text>
</comment>
<dbReference type="RefSeq" id="WP_139450702.1">
    <property type="nucleotide sequence ID" value="NZ_VDMB01000030.1"/>
</dbReference>
<evidence type="ECO:0000313" key="1">
    <source>
        <dbReference type="EMBL" id="TYT73426.1"/>
    </source>
</evidence>
<sequence length="64" mass="7190">MSDFKSLDPELRKSLEAIATFVETISGTAPSQKELALVLGRYFVKKEICDTLMAERVSLLEKEL</sequence>